<gene>
    <name evidence="1" type="ORF">N24_1797</name>
</gene>
<protein>
    <submittedName>
        <fullName evidence="1">Uncharacterized protein</fullName>
    </submittedName>
</protein>
<keyword evidence="2" id="KW-1185">Reference proteome</keyword>
<sequence length="140" mass="15836">MSTGNNRIFLGQLFHDGSCIFDELYPHESARRDGIIVELIRLQDDELERTHGSSIEPITREEINDHLQKFGGANADQALQDIYYWFSETVPDIDMHLSDFAVPEWAVAGAKAVTRSTLGDLHLESDASKYSGHGYFPRPR</sequence>
<name>A0A160PQ23_9CORY</name>
<accession>A0A160PQ23</accession>
<reference evidence="1 2" key="1">
    <citation type="submission" date="2016-02" db="EMBL/GenBank/DDBJ databases">
        <title>Corynebacterium glutamicum N24 whole genome sequencing project.</title>
        <authorList>
            <person name="Matsutani M."/>
            <person name="Nangtapong N."/>
            <person name="Yakushi T."/>
            <person name="Matsushita K."/>
        </authorList>
    </citation>
    <scope>NUCLEOTIDE SEQUENCE [LARGE SCALE GENOMIC DNA]</scope>
    <source>
        <strain evidence="1 2">N24</strain>
    </source>
</reference>
<dbReference type="AlphaFoldDB" id="A0A160PQ23"/>
<evidence type="ECO:0000313" key="2">
    <source>
        <dbReference type="Proteomes" id="UP000218244"/>
    </source>
</evidence>
<organism evidence="1 2">
    <name type="scientific">Corynebacterium suranareeae</name>
    <dbReference type="NCBI Taxonomy" id="2506452"/>
    <lineage>
        <taxon>Bacteria</taxon>
        <taxon>Bacillati</taxon>
        <taxon>Actinomycetota</taxon>
        <taxon>Actinomycetes</taxon>
        <taxon>Mycobacteriales</taxon>
        <taxon>Corynebacteriaceae</taxon>
        <taxon>Corynebacterium</taxon>
    </lineage>
</organism>
<dbReference type="RefSeq" id="WP_096456279.1">
    <property type="nucleotide sequence ID" value="NZ_AP017369.1"/>
</dbReference>
<dbReference type="Proteomes" id="UP000218244">
    <property type="component" value="Chromosome"/>
</dbReference>
<evidence type="ECO:0000313" key="1">
    <source>
        <dbReference type="EMBL" id="BAU96059.1"/>
    </source>
</evidence>
<proteinExistence type="predicted"/>
<dbReference type="KEGG" id="csur:N24_1797"/>
<dbReference type="EMBL" id="AP017369">
    <property type="protein sequence ID" value="BAU96059.1"/>
    <property type="molecule type" value="Genomic_DNA"/>
</dbReference>